<reference evidence="3 4" key="1">
    <citation type="submission" date="2022-10" db="EMBL/GenBank/DDBJ databases">
        <title>Weissella fermenti sp. nov., isolated from fermented cabbage.</title>
        <authorList>
            <person name="Lee J.K."/>
            <person name="Baek J.H."/>
            <person name="Choi D.G."/>
            <person name="Kim J.M."/>
            <person name="Jeon C.O."/>
        </authorList>
    </citation>
    <scope>NUCLEOTIDE SEQUENCE [LARGE SCALE GENOMIC DNA]</scope>
    <source>
        <strain evidence="3 4">KACC 18534</strain>
    </source>
</reference>
<dbReference type="Pfam" id="PF00793">
    <property type="entry name" value="DAHP_synth_1"/>
    <property type="match status" value="1"/>
</dbReference>
<evidence type="ECO:0000259" key="2">
    <source>
        <dbReference type="Pfam" id="PF00793"/>
    </source>
</evidence>
<dbReference type="PANTHER" id="PTHR43018">
    <property type="entry name" value="PHOSPHO-2-DEHYDRO-3-DEOXYHEPTONATE ALDOLASE"/>
    <property type="match status" value="1"/>
</dbReference>
<name>A0ABT3E600_9LACO</name>
<protein>
    <submittedName>
        <fullName evidence="3">3-deoxy-7-phosphoheptulonate synthase</fullName>
        <ecNumber evidence="3">2.5.1.54</ecNumber>
    </submittedName>
</protein>
<evidence type="ECO:0000313" key="3">
    <source>
        <dbReference type="EMBL" id="MCW0953838.1"/>
    </source>
</evidence>
<dbReference type="NCBIfam" id="NF006421">
    <property type="entry name" value="PRK08673.1"/>
    <property type="match status" value="1"/>
</dbReference>
<keyword evidence="4" id="KW-1185">Reference proteome</keyword>
<dbReference type="RefSeq" id="WP_213408591.1">
    <property type="nucleotide sequence ID" value="NZ_CP074441.1"/>
</dbReference>
<proteinExistence type="predicted"/>
<dbReference type="InterPro" id="IPR013785">
    <property type="entry name" value="Aldolase_TIM"/>
</dbReference>
<dbReference type="InterPro" id="IPR006218">
    <property type="entry name" value="DAHP1/KDSA"/>
</dbReference>
<dbReference type="NCBIfam" id="NF009239">
    <property type="entry name" value="PRK12595.1"/>
    <property type="match status" value="1"/>
</dbReference>
<evidence type="ECO:0000313" key="4">
    <source>
        <dbReference type="Proteomes" id="UP001526225"/>
    </source>
</evidence>
<dbReference type="Gene3D" id="3.20.20.70">
    <property type="entry name" value="Aldolase class I"/>
    <property type="match status" value="1"/>
</dbReference>
<dbReference type="EMBL" id="JAOZFE010000012">
    <property type="protein sequence ID" value="MCW0953838.1"/>
    <property type="molecule type" value="Genomic_DNA"/>
</dbReference>
<gene>
    <name evidence="3" type="primary">aroF</name>
    <name evidence="3" type="ORF">OIT44_07215</name>
</gene>
<evidence type="ECO:0000256" key="1">
    <source>
        <dbReference type="ARBA" id="ARBA00022679"/>
    </source>
</evidence>
<dbReference type="PANTHER" id="PTHR43018:SF1">
    <property type="entry name" value="PROTEIN AROA(G)"/>
    <property type="match status" value="1"/>
</dbReference>
<dbReference type="InterPro" id="IPR006268">
    <property type="entry name" value="DAHP_syn_2"/>
</dbReference>
<comment type="caution">
    <text evidence="3">The sequence shown here is derived from an EMBL/GenBank/DDBJ whole genome shotgun (WGS) entry which is preliminary data.</text>
</comment>
<dbReference type="InterPro" id="IPR052899">
    <property type="entry name" value="Class-I_DAHP_synthase"/>
</dbReference>
<dbReference type="SUPFAM" id="SSF51569">
    <property type="entry name" value="Aldolase"/>
    <property type="match status" value="1"/>
</dbReference>
<keyword evidence="1 3" id="KW-0808">Transferase</keyword>
<dbReference type="NCBIfam" id="TIGR01361">
    <property type="entry name" value="DAHP_synth_Bsub"/>
    <property type="match status" value="1"/>
</dbReference>
<dbReference type="GO" id="GO:0003849">
    <property type="term" value="F:3-deoxy-7-phosphoheptulonate synthase activity"/>
    <property type="evidence" value="ECO:0007669"/>
    <property type="project" value="UniProtKB-EC"/>
</dbReference>
<feature type="domain" description="DAHP synthetase I/KDSA" evidence="2">
    <location>
        <begin position="79"/>
        <end position="322"/>
    </location>
</feature>
<dbReference type="Proteomes" id="UP001526225">
    <property type="component" value="Unassembled WGS sequence"/>
</dbReference>
<sequence length="332" mass="36323">MIIIFRTNEEAQRVADKLLELGVQNVFVHLNRVAVAGYKQVQDLPEMIQSELPADIEIELAPANAVQVSRAFHPEDTVIETKHSNIGGDNLTVIAGPDSVENNAHIHLMAQNVKDMGSTILRGGSFKPRTNPYSFQGLGEEGLVYHREAADAAELDMMTEIMSTQDFELVDKYTDIFQVGARNMQNFSLLKVLGQQTKPVGLKRGMSATIDDLLNAAEYIMAYGNPNVFLIERGVRTFDAKYTRNTLDVMAVPVLRELTHLPILVDSSHATGKRNLVIPGARAAVAAGAQGVMFEMHEQPDAAFVDGAQAITPKVLAEALPGIRQIHDLVEG</sequence>
<organism evidence="3 4">
    <name type="scientific">Weissella ceti</name>
    <dbReference type="NCBI Taxonomy" id="759620"/>
    <lineage>
        <taxon>Bacteria</taxon>
        <taxon>Bacillati</taxon>
        <taxon>Bacillota</taxon>
        <taxon>Bacilli</taxon>
        <taxon>Lactobacillales</taxon>
        <taxon>Lactobacillaceae</taxon>
        <taxon>Weissella</taxon>
    </lineage>
</organism>
<dbReference type="EC" id="2.5.1.54" evidence="3"/>
<accession>A0ABT3E600</accession>